<evidence type="ECO:0000256" key="5">
    <source>
        <dbReference type="ARBA" id="ARBA00022432"/>
    </source>
</evidence>
<dbReference type="InterPro" id="IPR022896">
    <property type="entry name" value="TrioseP_Isoase_bac/euk"/>
</dbReference>
<feature type="binding site" evidence="9">
    <location>
        <position position="172"/>
    </location>
    <ligand>
        <name>substrate</name>
    </ligand>
</feature>
<evidence type="ECO:0000256" key="4">
    <source>
        <dbReference type="ARBA" id="ARBA00019397"/>
    </source>
</evidence>
<comment type="subunit">
    <text evidence="9 10">Homodimer.</text>
</comment>
<dbReference type="GO" id="GO:0006096">
    <property type="term" value="P:glycolytic process"/>
    <property type="evidence" value="ECO:0007669"/>
    <property type="project" value="UniProtKB-UniRule"/>
</dbReference>
<evidence type="ECO:0000256" key="3">
    <source>
        <dbReference type="ARBA" id="ARBA00011940"/>
    </source>
</evidence>
<feature type="binding site" evidence="9">
    <location>
        <begin position="233"/>
        <end position="234"/>
    </location>
    <ligand>
        <name>substrate</name>
    </ligand>
</feature>
<keyword evidence="7 9" id="KW-0324">Glycolysis</keyword>
<dbReference type="GO" id="GO:0046166">
    <property type="term" value="P:glyceraldehyde-3-phosphate biosynthetic process"/>
    <property type="evidence" value="ECO:0007669"/>
    <property type="project" value="TreeGrafter"/>
</dbReference>
<dbReference type="PROSITE" id="PS00171">
    <property type="entry name" value="TIM_1"/>
    <property type="match status" value="1"/>
</dbReference>
<organism evidence="11 12">
    <name type="scientific">Aliicoccus persicus</name>
    <dbReference type="NCBI Taxonomy" id="930138"/>
    <lineage>
        <taxon>Bacteria</taxon>
        <taxon>Bacillati</taxon>
        <taxon>Bacillota</taxon>
        <taxon>Bacilli</taxon>
        <taxon>Bacillales</taxon>
        <taxon>Staphylococcaceae</taxon>
        <taxon>Aliicoccus</taxon>
    </lineage>
</organism>
<keyword evidence="6 9" id="KW-0963">Cytoplasm</keyword>
<dbReference type="Gene3D" id="3.20.20.70">
    <property type="entry name" value="Aldolase class I"/>
    <property type="match status" value="1"/>
</dbReference>
<comment type="similarity">
    <text evidence="2 9 10">Belongs to the triosephosphate isomerase family.</text>
</comment>
<feature type="binding site" evidence="9">
    <location>
        <position position="212"/>
    </location>
    <ligand>
        <name>substrate</name>
    </ligand>
</feature>
<dbReference type="NCBIfam" id="TIGR00419">
    <property type="entry name" value="tim"/>
    <property type="match status" value="1"/>
</dbReference>
<keyword evidence="8 9" id="KW-0413">Isomerase</keyword>
<comment type="pathway">
    <text evidence="9 10">Carbohydrate biosynthesis; gluconeogenesis.</text>
</comment>
<evidence type="ECO:0000256" key="1">
    <source>
        <dbReference type="ARBA" id="ARBA00004680"/>
    </source>
</evidence>
<dbReference type="GO" id="GO:0006094">
    <property type="term" value="P:gluconeogenesis"/>
    <property type="evidence" value="ECO:0007669"/>
    <property type="project" value="UniProtKB-UniRule"/>
</dbReference>
<dbReference type="GO" id="GO:0004807">
    <property type="term" value="F:triose-phosphate isomerase activity"/>
    <property type="evidence" value="ECO:0007669"/>
    <property type="project" value="UniProtKB-UniRule"/>
</dbReference>
<dbReference type="PANTHER" id="PTHR21139:SF42">
    <property type="entry name" value="TRIOSEPHOSPHATE ISOMERASE"/>
    <property type="match status" value="1"/>
</dbReference>
<evidence type="ECO:0000256" key="2">
    <source>
        <dbReference type="ARBA" id="ARBA00007422"/>
    </source>
</evidence>
<dbReference type="GO" id="GO:0005829">
    <property type="term" value="C:cytosol"/>
    <property type="evidence" value="ECO:0007669"/>
    <property type="project" value="TreeGrafter"/>
</dbReference>
<evidence type="ECO:0000313" key="11">
    <source>
        <dbReference type="EMBL" id="HJE19011.1"/>
    </source>
</evidence>
<dbReference type="HAMAP" id="MF_00147_B">
    <property type="entry name" value="TIM_B"/>
    <property type="match status" value="1"/>
</dbReference>
<evidence type="ECO:0000256" key="9">
    <source>
        <dbReference type="HAMAP-Rule" id="MF_00147"/>
    </source>
</evidence>
<gene>
    <name evidence="9 11" type="primary">tpiA</name>
    <name evidence="11" type="ORF">K8V35_01485</name>
</gene>
<reference evidence="11" key="1">
    <citation type="journal article" date="2021" name="PeerJ">
        <title>Extensive microbial diversity within the chicken gut microbiome revealed by metagenomics and culture.</title>
        <authorList>
            <person name="Gilroy R."/>
            <person name="Ravi A."/>
            <person name="Getino M."/>
            <person name="Pursley I."/>
            <person name="Horton D.L."/>
            <person name="Alikhan N.F."/>
            <person name="Baker D."/>
            <person name="Gharbi K."/>
            <person name="Hall N."/>
            <person name="Watson M."/>
            <person name="Adriaenssens E.M."/>
            <person name="Foster-Nyarko E."/>
            <person name="Jarju S."/>
            <person name="Secka A."/>
            <person name="Antonio M."/>
            <person name="Oren A."/>
            <person name="Chaudhuri R.R."/>
            <person name="La Ragione R."/>
            <person name="Hildebrand F."/>
            <person name="Pallen M.J."/>
        </authorList>
    </citation>
    <scope>NUCLEOTIDE SEQUENCE</scope>
    <source>
        <strain evidence="11">6019</strain>
    </source>
</reference>
<dbReference type="GO" id="GO:0019563">
    <property type="term" value="P:glycerol catabolic process"/>
    <property type="evidence" value="ECO:0007669"/>
    <property type="project" value="TreeGrafter"/>
</dbReference>
<dbReference type="CDD" id="cd00311">
    <property type="entry name" value="TIM"/>
    <property type="match status" value="1"/>
</dbReference>
<dbReference type="SUPFAM" id="SSF51351">
    <property type="entry name" value="Triosephosphate isomerase (TIM)"/>
    <property type="match status" value="1"/>
</dbReference>
<evidence type="ECO:0000256" key="10">
    <source>
        <dbReference type="RuleBase" id="RU363013"/>
    </source>
</evidence>
<protein>
    <recommendedName>
        <fullName evidence="4 9">Triosephosphate isomerase</fullName>
        <shortName evidence="9">TIM</shortName>
        <shortName evidence="9">TPI</shortName>
        <ecNumber evidence="3 9">5.3.1.1</ecNumber>
    </recommendedName>
    <alternativeName>
        <fullName evidence="9">Triose-phosphate isomerase</fullName>
    </alternativeName>
</protein>
<comment type="pathway">
    <text evidence="1 9 10">Carbohydrate degradation; glycolysis; D-glyceraldehyde 3-phosphate from glycerone phosphate: step 1/1.</text>
</comment>
<feature type="active site" description="Proton acceptor" evidence="9">
    <location>
        <position position="166"/>
    </location>
</feature>
<dbReference type="Proteomes" id="UP000763505">
    <property type="component" value="Unassembled WGS sequence"/>
</dbReference>
<proteinExistence type="inferred from homology"/>
<sequence>MRKPFIAGNWKMNKTLDEAVEFIDALSNVPSNDDVESAICAPFIQLKELVEKTQSSQVNIGAQNMHFEDAGAYTGEVSAEMLTNIGVKYVIIGHSERRQYFNETDETVNLKTKHAHKNNLIPIVCVGESDEQREAGKAAEIVESQVKLGLEGLSADQVESTVIAYEPIWAIGTGKSATSDDANEMCGVIRKQVALLYSEEVSEKVRIQYGGSVKPENIKEYMACEHIDGALVGGAALKPDSFELLLAGALNE</sequence>
<name>A0A921B694_9STAP</name>
<dbReference type="EMBL" id="DYYI01000012">
    <property type="protein sequence ID" value="HJE19011.1"/>
    <property type="molecule type" value="Genomic_DNA"/>
</dbReference>
<evidence type="ECO:0000256" key="7">
    <source>
        <dbReference type="ARBA" id="ARBA00023152"/>
    </source>
</evidence>
<feature type="binding site" evidence="9">
    <location>
        <begin position="9"/>
        <end position="11"/>
    </location>
    <ligand>
        <name>substrate</name>
    </ligand>
</feature>
<reference evidence="11" key="2">
    <citation type="submission" date="2021-09" db="EMBL/GenBank/DDBJ databases">
        <authorList>
            <person name="Gilroy R."/>
        </authorList>
    </citation>
    <scope>NUCLEOTIDE SEQUENCE</scope>
    <source>
        <strain evidence="11">6019</strain>
    </source>
</reference>
<feature type="active site" description="Electrophile" evidence="9">
    <location>
        <position position="94"/>
    </location>
</feature>
<comment type="function">
    <text evidence="9">Involved in the gluconeogenesis. Catalyzes stereospecifically the conversion of dihydroxyacetone phosphate (DHAP) to D-glyceraldehyde-3-phosphate (G3P).</text>
</comment>
<comment type="catalytic activity">
    <reaction evidence="9 10">
        <text>D-glyceraldehyde 3-phosphate = dihydroxyacetone phosphate</text>
        <dbReference type="Rhea" id="RHEA:18585"/>
        <dbReference type="ChEBI" id="CHEBI:57642"/>
        <dbReference type="ChEBI" id="CHEBI:59776"/>
        <dbReference type="EC" id="5.3.1.1"/>
    </reaction>
</comment>
<dbReference type="FunFam" id="3.20.20.70:FF:000016">
    <property type="entry name" value="Triosephosphate isomerase"/>
    <property type="match status" value="1"/>
</dbReference>
<evidence type="ECO:0000256" key="8">
    <source>
        <dbReference type="ARBA" id="ARBA00023235"/>
    </source>
</evidence>
<dbReference type="InterPro" id="IPR035990">
    <property type="entry name" value="TIM_sf"/>
</dbReference>
<evidence type="ECO:0000256" key="6">
    <source>
        <dbReference type="ARBA" id="ARBA00022490"/>
    </source>
</evidence>
<evidence type="ECO:0000313" key="12">
    <source>
        <dbReference type="Proteomes" id="UP000763505"/>
    </source>
</evidence>
<dbReference type="EC" id="5.3.1.1" evidence="3 9"/>
<accession>A0A921B694</accession>
<comment type="subcellular location">
    <subcellularLocation>
        <location evidence="9 10">Cytoplasm</location>
    </subcellularLocation>
</comment>
<keyword evidence="5 9" id="KW-0312">Gluconeogenesis</keyword>
<dbReference type="InterPro" id="IPR000652">
    <property type="entry name" value="Triosephosphate_isomerase"/>
</dbReference>
<comment type="caution">
    <text evidence="11">The sequence shown here is derived from an EMBL/GenBank/DDBJ whole genome shotgun (WGS) entry which is preliminary data.</text>
</comment>
<dbReference type="InterPro" id="IPR020861">
    <property type="entry name" value="Triosephosphate_isomerase_AS"/>
</dbReference>
<dbReference type="PANTHER" id="PTHR21139">
    <property type="entry name" value="TRIOSEPHOSPHATE ISOMERASE"/>
    <property type="match status" value="1"/>
</dbReference>
<dbReference type="AlphaFoldDB" id="A0A921B694"/>
<dbReference type="PROSITE" id="PS51440">
    <property type="entry name" value="TIM_2"/>
    <property type="match status" value="1"/>
</dbReference>
<dbReference type="Pfam" id="PF00121">
    <property type="entry name" value="TIM"/>
    <property type="match status" value="1"/>
</dbReference>
<dbReference type="InterPro" id="IPR013785">
    <property type="entry name" value="Aldolase_TIM"/>
</dbReference>